<dbReference type="InterPro" id="IPR000835">
    <property type="entry name" value="HTH_MarR-typ"/>
</dbReference>
<dbReference type="GO" id="GO:0006950">
    <property type="term" value="P:response to stress"/>
    <property type="evidence" value="ECO:0007669"/>
    <property type="project" value="TreeGrafter"/>
</dbReference>
<accession>A0A0J1HNS8</accession>
<dbReference type="Pfam" id="PF01047">
    <property type="entry name" value="MarR"/>
    <property type="match status" value="1"/>
</dbReference>
<dbReference type="RefSeq" id="WP_016204934.1">
    <property type="nucleotide sequence ID" value="NZ_JAPWCI010000058.1"/>
</dbReference>
<dbReference type="Gene3D" id="1.10.10.10">
    <property type="entry name" value="Winged helix-like DNA-binding domain superfamily/Winged helix DNA-binding domain"/>
    <property type="match status" value="1"/>
</dbReference>
<dbReference type="OrthoDB" id="1853358at2"/>
<keyword evidence="4" id="KW-1185">Reference proteome</keyword>
<dbReference type="PROSITE" id="PS50995">
    <property type="entry name" value="HTH_MARR_2"/>
    <property type="match status" value="1"/>
</dbReference>
<dbReference type="PANTHER" id="PTHR33164">
    <property type="entry name" value="TRANSCRIPTIONAL REGULATOR, MARR FAMILY"/>
    <property type="match status" value="1"/>
</dbReference>
<proteinExistence type="predicted"/>
<organism evidence="3 4">
    <name type="scientific">Niallia circulans</name>
    <name type="common">Bacillus circulans</name>
    <dbReference type="NCBI Taxonomy" id="1397"/>
    <lineage>
        <taxon>Bacteria</taxon>
        <taxon>Bacillati</taxon>
        <taxon>Bacillota</taxon>
        <taxon>Bacilli</taxon>
        <taxon>Bacillales</taxon>
        <taxon>Bacillaceae</taxon>
        <taxon>Niallia</taxon>
    </lineage>
</organism>
<comment type="caution">
    <text evidence="3">The sequence shown here is derived from an EMBL/GenBank/DDBJ whole genome shotgun (WGS) entry which is preliminary data.</text>
</comment>
<dbReference type="EMBL" id="LDPH01000059">
    <property type="protein sequence ID" value="KLV15373.1"/>
    <property type="molecule type" value="Genomic_DNA"/>
</dbReference>
<dbReference type="InterPro" id="IPR036390">
    <property type="entry name" value="WH_DNA-bd_sf"/>
</dbReference>
<dbReference type="Proteomes" id="UP000036045">
    <property type="component" value="Unassembled WGS sequence"/>
</dbReference>
<evidence type="ECO:0000256" key="1">
    <source>
        <dbReference type="ARBA" id="ARBA00023125"/>
    </source>
</evidence>
<name>A0A0J1HNS8_NIACI</name>
<feature type="domain" description="HTH marR-type" evidence="2">
    <location>
        <begin position="6"/>
        <end position="142"/>
    </location>
</feature>
<evidence type="ECO:0000313" key="3">
    <source>
        <dbReference type="EMBL" id="KLV15373.1"/>
    </source>
</evidence>
<dbReference type="PATRIC" id="fig|1397.4.peg.4683"/>
<reference evidence="3 4" key="1">
    <citation type="submission" date="2015-05" db="EMBL/GenBank/DDBJ databases">
        <title>Whole genome sequence and identification of bacterial endophytes from Costus igneus.</title>
        <authorList>
            <person name="Lee Y.P."/>
            <person name="Gan H.M."/>
            <person name="Eng W."/>
            <person name="Wheatley M.S."/>
            <person name="Caraballo A."/>
            <person name="Polter S."/>
            <person name="Savka M.A."/>
            <person name="Hudson A.O."/>
        </authorList>
    </citation>
    <scope>NUCLEOTIDE SEQUENCE [LARGE SCALE GENOMIC DNA]</scope>
    <source>
        <strain evidence="3 4">RIT379</strain>
    </source>
</reference>
<dbReference type="PANTHER" id="PTHR33164:SF43">
    <property type="entry name" value="HTH-TYPE TRANSCRIPTIONAL REPRESSOR YETL"/>
    <property type="match status" value="1"/>
</dbReference>
<dbReference type="InterPro" id="IPR039422">
    <property type="entry name" value="MarR/SlyA-like"/>
</dbReference>
<keyword evidence="1" id="KW-0238">DNA-binding</keyword>
<dbReference type="AlphaFoldDB" id="A0A0J1HNS8"/>
<evidence type="ECO:0000259" key="2">
    <source>
        <dbReference type="PROSITE" id="PS50995"/>
    </source>
</evidence>
<dbReference type="GO" id="GO:0003700">
    <property type="term" value="F:DNA-binding transcription factor activity"/>
    <property type="evidence" value="ECO:0007669"/>
    <property type="project" value="InterPro"/>
</dbReference>
<dbReference type="SMART" id="SM00347">
    <property type="entry name" value="HTH_MARR"/>
    <property type="match status" value="1"/>
</dbReference>
<evidence type="ECO:0000313" key="4">
    <source>
        <dbReference type="Proteomes" id="UP000036045"/>
    </source>
</evidence>
<protein>
    <submittedName>
        <fullName evidence="3">MarR family transcriptional regulator</fullName>
    </submittedName>
</protein>
<gene>
    <name evidence="3" type="ORF">ABW02_25665</name>
</gene>
<dbReference type="InterPro" id="IPR036388">
    <property type="entry name" value="WH-like_DNA-bd_sf"/>
</dbReference>
<dbReference type="GO" id="GO:0003677">
    <property type="term" value="F:DNA binding"/>
    <property type="evidence" value="ECO:0007669"/>
    <property type="project" value="UniProtKB-KW"/>
</dbReference>
<dbReference type="SUPFAM" id="SSF46785">
    <property type="entry name" value="Winged helix' DNA-binding domain"/>
    <property type="match status" value="1"/>
</dbReference>
<sequence length="152" mass="17188">MKTQDKIQIRELLQQLVRDFGLLQKDGSDCCGITVSQSHIVYELSKSPNISLQTLAEKLIMDTGLLSRQVNKLVELHFISRVPDPNDRRYVLLSLTDEGESKADEISNQMMEYLGNIFEHIQEDKHQQVLESLSLLLVAMNKNNGLGSCATK</sequence>